<dbReference type="Proteomes" id="UP001341840">
    <property type="component" value="Unassembled WGS sequence"/>
</dbReference>
<dbReference type="EMBL" id="JASCZI010242244">
    <property type="protein sequence ID" value="MED6210301.1"/>
    <property type="molecule type" value="Genomic_DNA"/>
</dbReference>
<accession>A0ABU6YK63</accession>
<evidence type="ECO:0000256" key="4">
    <source>
        <dbReference type="SAM" id="MobiDB-lite"/>
    </source>
</evidence>
<feature type="domain" description="Ubiquitin-like protease family profile" evidence="5">
    <location>
        <begin position="122"/>
        <end position="252"/>
    </location>
</feature>
<evidence type="ECO:0000259" key="5">
    <source>
        <dbReference type="Pfam" id="PF02902"/>
    </source>
</evidence>
<dbReference type="InterPro" id="IPR038765">
    <property type="entry name" value="Papain-like_cys_pep_sf"/>
</dbReference>
<sequence>MSPTPPINPTEEILNIPPISHILPIENPIAMMLSKGLSEAETKKIYSWVMKSSRQESIRRETIASFKGKFEFSLSRDDMMCLKPREWISNNETIINTKNVKIYIRQHIEVGIGPHFGTNKRFFDKKEAAKKEWWFVLTCNRGHWYLYALHIPTKNLFVLDSMHNKPFDDLRKIIDDYASKMIKEILKIALPKCDFKGYGNSCQYVAVPKQPNNNDYSLFVILFMQEWNGGSLLKDYDNETLAKFRRQLVMDIVLTPFNTKRDDVLRMIIPHLQGRSIAKREKKKEVESPYTAPNTREIARRAEEGNGFGRGKNNEKGK</sequence>
<evidence type="ECO:0000313" key="6">
    <source>
        <dbReference type="EMBL" id="MED6210301.1"/>
    </source>
</evidence>
<gene>
    <name evidence="6" type="ORF">PIB30_062813</name>
</gene>
<keyword evidence="2" id="KW-0645">Protease</keyword>
<evidence type="ECO:0000256" key="2">
    <source>
        <dbReference type="ARBA" id="ARBA00022670"/>
    </source>
</evidence>
<feature type="region of interest" description="Disordered" evidence="4">
    <location>
        <begin position="279"/>
        <end position="318"/>
    </location>
</feature>
<dbReference type="SUPFAM" id="SSF54001">
    <property type="entry name" value="Cysteine proteinases"/>
    <property type="match status" value="1"/>
</dbReference>
<name>A0ABU6YK63_9FABA</name>
<organism evidence="6 7">
    <name type="scientific">Stylosanthes scabra</name>
    <dbReference type="NCBI Taxonomy" id="79078"/>
    <lineage>
        <taxon>Eukaryota</taxon>
        <taxon>Viridiplantae</taxon>
        <taxon>Streptophyta</taxon>
        <taxon>Embryophyta</taxon>
        <taxon>Tracheophyta</taxon>
        <taxon>Spermatophyta</taxon>
        <taxon>Magnoliopsida</taxon>
        <taxon>eudicotyledons</taxon>
        <taxon>Gunneridae</taxon>
        <taxon>Pentapetalae</taxon>
        <taxon>rosids</taxon>
        <taxon>fabids</taxon>
        <taxon>Fabales</taxon>
        <taxon>Fabaceae</taxon>
        <taxon>Papilionoideae</taxon>
        <taxon>50 kb inversion clade</taxon>
        <taxon>dalbergioids sensu lato</taxon>
        <taxon>Dalbergieae</taxon>
        <taxon>Pterocarpus clade</taxon>
        <taxon>Stylosanthes</taxon>
    </lineage>
</organism>
<comment type="caution">
    <text evidence="6">The sequence shown here is derived from an EMBL/GenBank/DDBJ whole genome shotgun (WGS) entry which is preliminary data.</text>
</comment>
<evidence type="ECO:0000256" key="3">
    <source>
        <dbReference type="ARBA" id="ARBA00022801"/>
    </source>
</evidence>
<keyword evidence="3" id="KW-0378">Hydrolase</keyword>
<comment type="similarity">
    <text evidence="1">Belongs to the peptidase C48 family.</text>
</comment>
<dbReference type="InterPro" id="IPR003653">
    <property type="entry name" value="Peptidase_C48_C"/>
</dbReference>
<evidence type="ECO:0000256" key="1">
    <source>
        <dbReference type="ARBA" id="ARBA00005234"/>
    </source>
</evidence>
<evidence type="ECO:0000313" key="7">
    <source>
        <dbReference type="Proteomes" id="UP001341840"/>
    </source>
</evidence>
<protein>
    <recommendedName>
        <fullName evidence="5">Ubiquitin-like protease family profile domain-containing protein</fullName>
    </recommendedName>
</protein>
<proteinExistence type="inferred from homology"/>
<dbReference type="Pfam" id="PF02902">
    <property type="entry name" value="Peptidase_C48"/>
    <property type="match status" value="1"/>
</dbReference>
<keyword evidence="7" id="KW-1185">Reference proteome</keyword>
<dbReference type="Gene3D" id="3.40.395.10">
    <property type="entry name" value="Adenoviral Proteinase, Chain A"/>
    <property type="match status" value="1"/>
</dbReference>
<reference evidence="6 7" key="1">
    <citation type="journal article" date="2023" name="Plants (Basel)">
        <title>Bridging the Gap: Combining Genomics and Transcriptomics Approaches to Understand Stylosanthes scabra, an Orphan Legume from the Brazilian Caatinga.</title>
        <authorList>
            <person name="Ferreira-Neto J.R.C."/>
            <person name="da Silva M.D."/>
            <person name="Binneck E."/>
            <person name="de Melo N.F."/>
            <person name="da Silva R.H."/>
            <person name="de Melo A.L.T.M."/>
            <person name="Pandolfi V."/>
            <person name="Bustamante F.O."/>
            <person name="Brasileiro-Vidal A.C."/>
            <person name="Benko-Iseppon A.M."/>
        </authorList>
    </citation>
    <scope>NUCLEOTIDE SEQUENCE [LARGE SCALE GENOMIC DNA]</scope>
    <source>
        <tissue evidence="6">Leaves</tissue>
    </source>
</reference>